<dbReference type="PROSITE" id="PS01031">
    <property type="entry name" value="SHSP"/>
    <property type="match status" value="1"/>
</dbReference>
<sequence length="274" mass="30058">MASEQQQPKIASSTPPDVTSKSIIVHPMSGALKKSLEGPFQIIPDLKDGPKTGYEAKTVKEGLYVRVDMPGVEMENLKVTWEKKKVSFVGEAPRETENDAGGRNYEGVLDFSSGPVAIYGVKTNLQNGVLTMVLGRVSSDTFVVVDRLYLRALPAELKGFYPFQAGGATGSLESKCTPDRDDFGFFYRTDLPGVSKEGFSLRTKNNSVFYGGKGVKGSEDDSSNSTRTYFGIFRLYCGCCNVKDVQFDVKAGVLRMLVQKEKIKTKLVQKDSIN</sequence>
<dbReference type="Gene3D" id="2.60.40.790">
    <property type="match status" value="1"/>
</dbReference>
<feature type="region of interest" description="Disordered" evidence="3">
    <location>
        <begin position="1"/>
        <end position="21"/>
    </location>
</feature>
<dbReference type="Proteomes" id="UP001652660">
    <property type="component" value="Chromosome 8c"/>
</dbReference>
<organism evidence="5 6">
    <name type="scientific">Coffea arabica</name>
    <name type="common">Arabian coffee</name>
    <dbReference type="NCBI Taxonomy" id="13443"/>
    <lineage>
        <taxon>Eukaryota</taxon>
        <taxon>Viridiplantae</taxon>
        <taxon>Streptophyta</taxon>
        <taxon>Embryophyta</taxon>
        <taxon>Tracheophyta</taxon>
        <taxon>Spermatophyta</taxon>
        <taxon>Magnoliopsida</taxon>
        <taxon>eudicotyledons</taxon>
        <taxon>Gunneridae</taxon>
        <taxon>Pentapetalae</taxon>
        <taxon>asterids</taxon>
        <taxon>lamiids</taxon>
        <taxon>Gentianales</taxon>
        <taxon>Rubiaceae</taxon>
        <taxon>Ixoroideae</taxon>
        <taxon>Gardenieae complex</taxon>
        <taxon>Bertiereae - Coffeeae clade</taxon>
        <taxon>Coffeeae</taxon>
        <taxon>Coffea</taxon>
    </lineage>
</organism>
<keyword evidence="5" id="KW-1185">Reference proteome</keyword>
<feature type="domain" description="SHSP" evidence="4">
    <location>
        <begin position="45"/>
        <end position="156"/>
    </location>
</feature>
<evidence type="ECO:0000259" key="4">
    <source>
        <dbReference type="PROSITE" id="PS01031"/>
    </source>
</evidence>
<dbReference type="PANTHER" id="PTHR46991">
    <property type="entry name" value="23.5 KDA HEAT SHOCK PROTEIN, MITOCHONDRIAL"/>
    <property type="match status" value="1"/>
</dbReference>
<dbReference type="InterPro" id="IPR044656">
    <property type="entry name" value="HSP14.7/HSP23.5/HSP23.6-like"/>
</dbReference>
<comment type="similarity">
    <text evidence="1 2">Belongs to the small heat shock protein (HSP20) family.</text>
</comment>
<dbReference type="CDD" id="cd00298">
    <property type="entry name" value="ACD_sHsps_p23-like"/>
    <property type="match status" value="1"/>
</dbReference>
<dbReference type="InterPro" id="IPR008978">
    <property type="entry name" value="HSP20-like_chaperone"/>
</dbReference>
<evidence type="ECO:0000256" key="3">
    <source>
        <dbReference type="SAM" id="MobiDB-lite"/>
    </source>
</evidence>
<name>A0ABM4VKU6_COFAR</name>
<dbReference type="RefSeq" id="XP_071920154.1">
    <property type="nucleotide sequence ID" value="XM_072064053.1"/>
</dbReference>
<evidence type="ECO:0000256" key="1">
    <source>
        <dbReference type="PROSITE-ProRule" id="PRU00285"/>
    </source>
</evidence>
<dbReference type="SUPFAM" id="SSF49764">
    <property type="entry name" value="HSP20-like chaperones"/>
    <property type="match status" value="2"/>
</dbReference>
<protein>
    <submittedName>
        <fullName evidence="6">Uncharacterized protein isoform X2</fullName>
    </submittedName>
</protein>
<evidence type="ECO:0000313" key="6">
    <source>
        <dbReference type="RefSeq" id="XP_071920154.1"/>
    </source>
</evidence>
<dbReference type="PANTHER" id="PTHR46991:SF4">
    <property type="entry name" value="14.7 KDA HEAT SHOCK PROTEIN-LIKE"/>
    <property type="match status" value="1"/>
</dbReference>
<dbReference type="InterPro" id="IPR002068">
    <property type="entry name" value="A-crystallin/Hsp20_dom"/>
</dbReference>
<gene>
    <name evidence="6" type="primary">LOC140013856</name>
</gene>
<evidence type="ECO:0000313" key="5">
    <source>
        <dbReference type="Proteomes" id="UP001652660"/>
    </source>
</evidence>
<evidence type="ECO:0000256" key="2">
    <source>
        <dbReference type="RuleBase" id="RU003616"/>
    </source>
</evidence>
<accession>A0ABM4VKU6</accession>
<reference evidence="6" key="1">
    <citation type="submission" date="2025-08" db="UniProtKB">
        <authorList>
            <consortium name="RefSeq"/>
        </authorList>
    </citation>
    <scope>IDENTIFICATION</scope>
    <source>
        <tissue evidence="6">Leaves</tissue>
    </source>
</reference>
<dbReference type="GeneID" id="140013856"/>
<dbReference type="Pfam" id="PF00011">
    <property type="entry name" value="HSP20"/>
    <property type="match status" value="1"/>
</dbReference>
<proteinExistence type="inferred from homology"/>